<keyword evidence="7 10" id="KW-0799">Topoisomerase</keyword>
<evidence type="ECO:0000256" key="5">
    <source>
        <dbReference type="ARBA" id="ARBA00022840"/>
    </source>
</evidence>
<dbReference type="GO" id="GO:0046872">
    <property type="term" value="F:metal ion binding"/>
    <property type="evidence" value="ECO:0007669"/>
    <property type="project" value="UniProtKB-KW"/>
</dbReference>
<dbReference type="AlphaFoldDB" id="A0A317ZLS8"/>
<dbReference type="PRINTS" id="PR01159">
    <property type="entry name" value="DNAGYRASEB"/>
</dbReference>
<feature type="binding site" evidence="10">
    <location>
        <position position="449"/>
    </location>
    <ligand>
        <name>Mg(2+)</name>
        <dbReference type="ChEBI" id="CHEBI:18420"/>
        <label>1</label>
        <note>catalytic</note>
    </ligand>
</feature>
<dbReference type="NCBIfam" id="TIGR01059">
    <property type="entry name" value="gyrB"/>
    <property type="match status" value="1"/>
</dbReference>
<dbReference type="SUPFAM" id="SSF54211">
    <property type="entry name" value="Ribosomal protein S5 domain 2-like"/>
    <property type="match status" value="1"/>
</dbReference>
<evidence type="ECO:0000256" key="7">
    <source>
        <dbReference type="ARBA" id="ARBA00023029"/>
    </source>
</evidence>
<keyword evidence="8" id="KW-0238">DNA-binding</keyword>
<dbReference type="InterPro" id="IPR001241">
    <property type="entry name" value="Topo_IIA"/>
</dbReference>
<comment type="cofactor">
    <cofactor evidence="10">
        <name>Mg(2+)</name>
        <dbReference type="ChEBI" id="CHEBI:18420"/>
    </cofactor>
    <cofactor evidence="10">
        <name>Mn(2+)</name>
        <dbReference type="ChEBI" id="CHEBI:29035"/>
    </cofactor>
    <cofactor evidence="10">
        <name>Ca(2+)</name>
        <dbReference type="ChEBI" id="CHEBI:29108"/>
    </cofactor>
    <text evidence="10">Binds two Mg(2+) per subunit. The magnesium ions form salt bridges with both the protein and the DNA. Can also accept other divalent metal cations, such as Mn(2+) or Ca(2+).</text>
</comment>
<evidence type="ECO:0000256" key="11">
    <source>
        <dbReference type="SAM" id="MobiDB-lite"/>
    </source>
</evidence>
<dbReference type="Pfam" id="PF01751">
    <property type="entry name" value="Toprim"/>
    <property type="match status" value="1"/>
</dbReference>
<dbReference type="PRINTS" id="PR00418">
    <property type="entry name" value="TPI2FAMILY"/>
</dbReference>
<feature type="binding site" evidence="10">
    <location>
        <position position="527"/>
    </location>
    <ligand>
        <name>Mg(2+)</name>
        <dbReference type="ChEBI" id="CHEBI:18420"/>
        <label>1</label>
        <note>catalytic</note>
    </ligand>
</feature>
<evidence type="ECO:0000256" key="3">
    <source>
        <dbReference type="ARBA" id="ARBA00022723"/>
    </source>
</evidence>
<dbReference type="GO" id="GO:0006265">
    <property type="term" value="P:DNA topological change"/>
    <property type="evidence" value="ECO:0007669"/>
    <property type="project" value="UniProtKB-UniRule"/>
</dbReference>
<proteinExistence type="inferred from homology"/>
<feature type="region of interest" description="Disordered" evidence="11">
    <location>
        <begin position="1"/>
        <end position="26"/>
    </location>
</feature>
<dbReference type="GO" id="GO:0006261">
    <property type="term" value="P:DNA-templated DNA replication"/>
    <property type="evidence" value="ECO:0007669"/>
    <property type="project" value="UniProtKB-UniRule"/>
</dbReference>
<dbReference type="GO" id="GO:0003918">
    <property type="term" value="F:DNA topoisomerase type II (double strand cut, ATP-hydrolyzing) activity"/>
    <property type="evidence" value="ECO:0007669"/>
    <property type="project" value="UniProtKB-UniRule"/>
</dbReference>
<accession>A0A317ZLS8</accession>
<dbReference type="FunFam" id="3.30.565.10:FF:000002">
    <property type="entry name" value="DNA gyrase subunit B"/>
    <property type="match status" value="1"/>
</dbReference>
<dbReference type="EMBL" id="QHJQ01000002">
    <property type="protein sequence ID" value="PXA05183.1"/>
    <property type="molecule type" value="Genomic_DNA"/>
</dbReference>
<dbReference type="GO" id="GO:0005524">
    <property type="term" value="F:ATP binding"/>
    <property type="evidence" value="ECO:0007669"/>
    <property type="project" value="UniProtKB-UniRule"/>
</dbReference>
<dbReference type="HAMAP" id="MF_01898">
    <property type="entry name" value="GyrB"/>
    <property type="match status" value="1"/>
</dbReference>
<keyword evidence="4 10" id="KW-0547">Nucleotide-binding</keyword>
<comment type="subcellular location">
    <subcellularLocation>
        <location evidence="10">Cytoplasm</location>
    </subcellularLocation>
</comment>
<dbReference type="InterPro" id="IPR006171">
    <property type="entry name" value="TOPRIM_dom"/>
</dbReference>
<dbReference type="PROSITE" id="PS50880">
    <property type="entry name" value="TOPRIM"/>
    <property type="match status" value="1"/>
</dbReference>
<dbReference type="SMART" id="SM00433">
    <property type="entry name" value="TOP2c"/>
    <property type="match status" value="1"/>
</dbReference>
<dbReference type="InterPro" id="IPR011557">
    <property type="entry name" value="GyrB"/>
</dbReference>
<dbReference type="InterPro" id="IPR000565">
    <property type="entry name" value="Topo_IIA_B"/>
</dbReference>
<comment type="catalytic activity">
    <reaction evidence="1 10">
        <text>ATP-dependent breakage, passage and rejoining of double-stranded DNA.</text>
        <dbReference type="EC" id="5.6.2.2"/>
    </reaction>
</comment>
<dbReference type="InterPro" id="IPR002288">
    <property type="entry name" value="DNA_gyrase_B_C"/>
</dbReference>
<feature type="binding site" evidence="10">
    <location>
        <position position="529"/>
    </location>
    <ligand>
        <name>Mg(2+)</name>
        <dbReference type="ChEBI" id="CHEBI:18420"/>
        <label>2</label>
    </ligand>
</feature>
<dbReference type="InterPro" id="IPR013759">
    <property type="entry name" value="Topo_IIA_B_C"/>
</dbReference>
<protein>
    <recommendedName>
        <fullName evidence="10">DNA gyrase subunit B</fullName>
        <ecNumber evidence="10">5.6.2.2</ecNumber>
    </recommendedName>
</protein>
<evidence type="ECO:0000256" key="2">
    <source>
        <dbReference type="ARBA" id="ARBA00010708"/>
    </source>
</evidence>
<dbReference type="Gene3D" id="3.40.50.670">
    <property type="match status" value="2"/>
</dbReference>
<dbReference type="FunCoup" id="A0A317ZLS8">
    <property type="interactions" value="406"/>
</dbReference>
<dbReference type="GO" id="GO:0005737">
    <property type="term" value="C:cytoplasm"/>
    <property type="evidence" value="ECO:0007669"/>
    <property type="project" value="UniProtKB-SubCell"/>
</dbReference>
<dbReference type="Gene3D" id="3.30.565.10">
    <property type="entry name" value="Histidine kinase-like ATPase, C-terminal domain"/>
    <property type="match status" value="1"/>
</dbReference>
<dbReference type="Gene3D" id="3.30.230.10">
    <property type="match status" value="1"/>
</dbReference>
<dbReference type="OrthoDB" id="9802808at2"/>
<gene>
    <name evidence="10 13" type="primary">gyrB</name>
    <name evidence="13" type="ORF">DDZ13_04270</name>
</gene>
<comment type="subunit">
    <text evidence="10">Heterotetramer, composed of two GyrA and two GyrB chains. In the heterotetramer, GyrA contains the active site tyrosine that forms a transient covalent intermediate with DNA, while GyrB binds cofactors and catalyzes ATP hydrolysis.</text>
</comment>
<dbReference type="InterPro" id="IPR018522">
    <property type="entry name" value="TopoIIA_CS"/>
</dbReference>
<reference evidence="13 14" key="1">
    <citation type="submission" date="2018-05" db="EMBL/GenBank/DDBJ databases">
        <title>Coraliomargarita sinensis sp. nov., isolated from a marine solar saltern.</title>
        <authorList>
            <person name="Zhou L.Y."/>
        </authorList>
    </citation>
    <scope>NUCLEOTIDE SEQUENCE [LARGE SCALE GENOMIC DNA]</scope>
    <source>
        <strain evidence="13 14">WN38</strain>
    </source>
</reference>
<dbReference type="RefSeq" id="WP_110130184.1">
    <property type="nucleotide sequence ID" value="NZ_QHJQ01000002.1"/>
</dbReference>
<dbReference type="InterPro" id="IPR013506">
    <property type="entry name" value="Topo_IIA_bsu_dom2"/>
</dbReference>
<dbReference type="InterPro" id="IPR036890">
    <property type="entry name" value="HATPase_C_sf"/>
</dbReference>
<dbReference type="InterPro" id="IPR013760">
    <property type="entry name" value="Topo_IIA-like_dom_sf"/>
</dbReference>
<keyword evidence="9 10" id="KW-0413">Isomerase</keyword>
<dbReference type="GO" id="GO:0005694">
    <property type="term" value="C:chromosome"/>
    <property type="evidence" value="ECO:0007669"/>
    <property type="project" value="InterPro"/>
</dbReference>
<dbReference type="CDD" id="cd00822">
    <property type="entry name" value="TopoII_Trans_DNA_gyrase"/>
    <property type="match status" value="1"/>
</dbReference>
<dbReference type="Proteomes" id="UP000247099">
    <property type="component" value="Unassembled WGS sequence"/>
</dbReference>
<comment type="caution">
    <text evidence="13">The sequence shown here is derived from an EMBL/GenBank/DDBJ whole genome shotgun (WGS) entry which is preliminary data.</text>
</comment>
<dbReference type="Pfam" id="PF00204">
    <property type="entry name" value="DNA_gyraseB"/>
    <property type="match status" value="1"/>
</dbReference>
<dbReference type="Pfam" id="PF02518">
    <property type="entry name" value="HATPase_c"/>
    <property type="match status" value="1"/>
</dbReference>
<dbReference type="InterPro" id="IPR003594">
    <property type="entry name" value="HATPase_dom"/>
</dbReference>
<organism evidence="13 14">
    <name type="scientific">Coraliomargarita sinensis</name>
    <dbReference type="NCBI Taxonomy" id="2174842"/>
    <lineage>
        <taxon>Bacteria</taxon>
        <taxon>Pseudomonadati</taxon>
        <taxon>Verrucomicrobiota</taxon>
        <taxon>Opitutia</taxon>
        <taxon>Puniceicoccales</taxon>
        <taxon>Coraliomargaritaceae</taxon>
        <taxon>Coraliomargarita</taxon>
    </lineage>
</organism>
<keyword evidence="10" id="KW-0963">Cytoplasm</keyword>
<dbReference type="InterPro" id="IPR020568">
    <property type="entry name" value="Ribosomal_Su5_D2-typ_SF"/>
</dbReference>
<evidence type="ECO:0000256" key="9">
    <source>
        <dbReference type="ARBA" id="ARBA00023235"/>
    </source>
</evidence>
<dbReference type="PROSITE" id="PS00177">
    <property type="entry name" value="TOPOISOMERASE_II"/>
    <property type="match status" value="1"/>
</dbReference>
<keyword evidence="5 10" id="KW-0067">ATP-binding</keyword>
<feature type="site" description="Interaction with DNA" evidence="10">
    <location>
        <position position="474"/>
    </location>
</feature>
<comment type="similarity">
    <text evidence="2 10">Belongs to the type II topoisomerase GyrB family.</text>
</comment>
<dbReference type="CDD" id="cd16928">
    <property type="entry name" value="HATPase_GyrB-like"/>
    <property type="match status" value="1"/>
</dbReference>
<keyword evidence="6 10" id="KW-0460">Magnesium</keyword>
<keyword evidence="14" id="KW-1185">Reference proteome</keyword>
<dbReference type="EC" id="5.6.2.2" evidence="10"/>
<name>A0A317ZLS8_9BACT</name>
<evidence type="ECO:0000259" key="12">
    <source>
        <dbReference type="PROSITE" id="PS50880"/>
    </source>
</evidence>
<dbReference type="PANTHER" id="PTHR45866:SF1">
    <property type="entry name" value="DNA GYRASE SUBUNIT B, MITOCHONDRIAL"/>
    <property type="match status" value="1"/>
</dbReference>
<evidence type="ECO:0000256" key="6">
    <source>
        <dbReference type="ARBA" id="ARBA00022842"/>
    </source>
</evidence>
<dbReference type="SUPFAM" id="SSF56719">
    <property type="entry name" value="Type II DNA topoisomerase"/>
    <property type="match status" value="1"/>
</dbReference>
<dbReference type="PANTHER" id="PTHR45866">
    <property type="entry name" value="DNA GYRASE/TOPOISOMERASE SUBUNIT B"/>
    <property type="match status" value="1"/>
</dbReference>
<feature type="site" description="Interaction with DNA" evidence="10">
    <location>
        <position position="477"/>
    </location>
</feature>
<dbReference type="NCBIfam" id="NF004189">
    <property type="entry name" value="PRK05644.1"/>
    <property type="match status" value="1"/>
</dbReference>
<dbReference type="InterPro" id="IPR034160">
    <property type="entry name" value="TOPRIM_GyrB"/>
</dbReference>
<feature type="binding site" evidence="10">
    <location>
        <position position="527"/>
    </location>
    <ligand>
        <name>Mg(2+)</name>
        <dbReference type="ChEBI" id="CHEBI:18420"/>
        <label>2</label>
    </ligand>
</feature>
<sequence>MSDQEKPENLSEKSAPESAGADVYDSSKIQKLEGLEGVRKRPDMYIGDTNERGLHHCVFEIVDNSIDEALAGHCSQITVSIHNDGSCSVEDDGRGIPVDIHPKYKIPALELVMTNLHAGGKFGKGAYQVSGGLHGVGAKCVNAVSEWFEVEVRREGKVHKMEFSRGITTSKMKVIGDTKRTGTRIAFFPDPEIFLTTREFKAELLAKRLRELAFLNPGIKIRFVDERNNRQDDYFFEDGIAEYVAYLNENKSVIHADPISFHGEAPTPNPDLDANIVVDIALQYNDSYNDQIYAYANSIHNIEGGTHLSGFRTALTRVINNYAKQNNLIKDKDPNLSGDDTREGLTAVISVKVPEPRFEGQTKTKLSNGEVDGIVQKITGEELKYYFETNPQVAKKLIDKCLHAARAREAARKARETVRKGALSGGGLPGKLADCSSRDPEVSELYIVEGDSAGGSAKQGRDRATQAILPLRGKLLNVEKARLDKVLGNNEIRALITAVGTGIGDHEGDGAFNIEKARYHKIIIMTDADVDGAHIRTLLLTFLFRQMKGLIEAGYVYIAQPPLYKIKRKRREQYIDNDAQLNRILLELGTEDVNLVRLRDNADLTGENIDHVVEILSRLEMIGRGVTRYGCNFAEYLDQHDPETQALPRYIVRIRTGNEEKFRFLKDDDERAEFHNEFDLTDTDFTDTILQEVVSDDGIKVQQRISLHEIFESTEMTKLLREIAQAGMDVKQFSASDEPRYHLIENKGDEKKENIIELHSIIELVENIRSLGRRGLQIQRYKGLGEMNPKQLYETTMDPNTRRLLKVDIADAALADGIFTMLMGEDVPSRRAFIEDNALNVSNLDV</sequence>
<feature type="compositionally biased region" description="Basic and acidic residues" evidence="11">
    <location>
        <begin position="1"/>
        <end position="15"/>
    </location>
</feature>
<evidence type="ECO:0000313" key="14">
    <source>
        <dbReference type="Proteomes" id="UP000247099"/>
    </source>
</evidence>
<dbReference type="Pfam" id="PF00986">
    <property type="entry name" value="DNA_gyraseB_C"/>
    <property type="match status" value="1"/>
</dbReference>
<dbReference type="GO" id="GO:0003677">
    <property type="term" value="F:DNA binding"/>
    <property type="evidence" value="ECO:0007669"/>
    <property type="project" value="UniProtKB-KW"/>
</dbReference>
<dbReference type="InterPro" id="IPR014721">
    <property type="entry name" value="Ribsml_uS5_D2-typ_fold_subgr"/>
</dbReference>
<dbReference type="FunFam" id="3.30.230.10:FF:000005">
    <property type="entry name" value="DNA gyrase subunit B"/>
    <property type="match status" value="1"/>
</dbReference>
<dbReference type="InParanoid" id="A0A317ZLS8"/>
<evidence type="ECO:0000256" key="10">
    <source>
        <dbReference type="HAMAP-Rule" id="MF_01898"/>
    </source>
</evidence>
<keyword evidence="3 10" id="KW-0479">Metal-binding</keyword>
<dbReference type="FunFam" id="3.40.50.670:FF:000001">
    <property type="entry name" value="DNA topoisomerase 2"/>
    <property type="match status" value="1"/>
</dbReference>
<dbReference type="CDD" id="cd03366">
    <property type="entry name" value="TOPRIM_TopoIIA_GyrB"/>
    <property type="match status" value="1"/>
</dbReference>
<evidence type="ECO:0000256" key="1">
    <source>
        <dbReference type="ARBA" id="ARBA00000185"/>
    </source>
</evidence>
<feature type="domain" description="Toprim" evidence="12">
    <location>
        <begin position="443"/>
        <end position="562"/>
    </location>
</feature>
<comment type="miscellaneous">
    <text evidence="10">Few gyrases are as efficient as E.coli at forming negative supercoils. Not all organisms have 2 type II topoisomerases; in organisms with a single type II topoisomerase this enzyme also has to decatenate newly replicated chromosomes.</text>
</comment>
<dbReference type="NCBIfam" id="NF011501">
    <property type="entry name" value="PRK14939.1"/>
    <property type="match status" value="1"/>
</dbReference>
<evidence type="ECO:0000256" key="4">
    <source>
        <dbReference type="ARBA" id="ARBA00022741"/>
    </source>
</evidence>
<comment type="function">
    <text evidence="10">A type II topoisomerase that negatively supercoils closed circular double-stranded (ds) DNA in an ATP-dependent manner to modulate DNA topology and maintain chromosomes in an underwound state. Negative supercoiling favors strand separation, and DNA replication, transcription, recombination and repair, all of which involve strand separation. Also able to catalyze the interconversion of other topological isomers of dsDNA rings, including catenanes and knotted rings. Type II topoisomerases break and join 2 DNA strands simultaneously in an ATP-dependent manner.</text>
</comment>
<evidence type="ECO:0000313" key="13">
    <source>
        <dbReference type="EMBL" id="PXA05183.1"/>
    </source>
</evidence>
<evidence type="ECO:0000256" key="8">
    <source>
        <dbReference type="ARBA" id="ARBA00023125"/>
    </source>
</evidence>
<dbReference type="SMART" id="SM00387">
    <property type="entry name" value="HATPase_c"/>
    <property type="match status" value="1"/>
</dbReference>
<dbReference type="SUPFAM" id="SSF55874">
    <property type="entry name" value="ATPase domain of HSP90 chaperone/DNA topoisomerase II/histidine kinase"/>
    <property type="match status" value="1"/>
</dbReference>